<dbReference type="Pfam" id="PF00800">
    <property type="entry name" value="PDT"/>
    <property type="match status" value="2"/>
</dbReference>
<evidence type="ECO:0000256" key="5">
    <source>
        <dbReference type="ARBA" id="ARBA00029440"/>
    </source>
</evidence>
<protein>
    <recommendedName>
        <fullName evidence="6">Prephenate dehydratase domain-containing protein</fullName>
    </recommendedName>
</protein>
<dbReference type="PROSITE" id="PS51171">
    <property type="entry name" value="PREPHENATE_DEHYDR_3"/>
    <property type="match status" value="1"/>
</dbReference>
<evidence type="ECO:0000256" key="4">
    <source>
        <dbReference type="ARBA" id="ARBA00023239"/>
    </source>
</evidence>
<dbReference type="GO" id="GO:0005737">
    <property type="term" value="C:cytoplasm"/>
    <property type="evidence" value="ECO:0007669"/>
    <property type="project" value="TreeGrafter"/>
</dbReference>
<dbReference type="RefSeq" id="XP_008716891.1">
    <property type="nucleotide sequence ID" value="XM_008718669.1"/>
</dbReference>
<dbReference type="PANTHER" id="PTHR21022:SF19">
    <property type="entry name" value="PREPHENATE DEHYDRATASE-RELATED"/>
    <property type="match status" value="1"/>
</dbReference>
<evidence type="ECO:0000256" key="3">
    <source>
        <dbReference type="ARBA" id="ARBA00023222"/>
    </source>
</evidence>
<dbReference type="eggNOG" id="KOG2797">
    <property type="taxonomic scope" value="Eukaryota"/>
</dbReference>
<accession>W2RWB0</accession>
<evidence type="ECO:0000259" key="6">
    <source>
        <dbReference type="PROSITE" id="PS51171"/>
    </source>
</evidence>
<evidence type="ECO:0000313" key="7">
    <source>
        <dbReference type="EMBL" id="ETN40048.1"/>
    </source>
</evidence>
<feature type="domain" description="Prephenate dehydratase" evidence="6">
    <location>
        <begin position="9"/>
        <end position="301"/>
    </location>
</feature>
<dbReference type="FunCoup" id="W2RWB0">
    <property type="interactions" value="117"/>
</dbReference>
<comment type="pathway">
    <text evidence="5">Amino-acid biosynthesis.</text>
</comment>
<keyword evidence="2" id="KW-0057">Aromatic amino acid biosynthesis</keyword>
<dbReference type="VEuPathDB" id="FungiDB:HMPREF1541_04323"/>
<dbReference type="STRING" id="1220924.W2RWB0"/>
<dbReference type="OrthoDB" id="983542at2759"/>
<keyword evidence="1" id="KW-0028">Amino-acid biosynthesis</keyword>
<dbReference type="SUPFAM" id="SSF53850">
    <property type="entry name" value="Periplasmic binding protein-like II"/>
    <property type="match status" value="2"/>
</dbReference>
<dbReference type="Gene3D" id="3.40.190.10">
    <property type="entry name" value="Periplasmic binding protein-like II"/>
    <property type="match status" value="2"/>
</dbReference>
<dbReference type="GO" id="GO:0009094">
    <property type="term" value="P:L-phenylalanine biosynthetic process"/>
    <property type="evidence" value="ECO:0007669"/>
    <property type="project" value="UniProtKB-KW"/>
</dbReference>
<proteinExistence type="predicted"/>
<gene>
    <name evidence="7" type="ORF">HMPREF1541_04323</name>
</gene>
<dbReference type="GO" id="GO:0004664">
    <property type="term" value="F:prephenate dehydratase activity"/>
    <property type="evidence" value="ECO:0007669"/>
    <property type="project" value="InterPro"/>
</dbReference>
<reference evidence="7 8" key="1">
    <citation type="submission" date="2013-03" db="EMBL/GenBank/DDBJ databases">
        <title>The Genome Sequence of Phialophora europaea CBS 101466.</title>
        <authorList>
            <consortium name="The Broad Institute Genomics Platform"/>
            <person name="Cuomo C."/>
            <person name="de Hoog S."/>
            <person name="Gorbushina A."/>
            <person name="Walker B."/>
            <person name="Young S.K."/>
            <person name="Zeng Q."/>
            <person name="Gargeya S."/>
            <person name="Fitzgerald M."/>
            <person name="Haas B."/>
            <person name="Abouelleil A."/>
            <person name="Allen A.W."/>
            <person name="Alvarado L."/>
            <person name="Arachchi H.M."/>
            <person name="Berlin A.M."/>
            <person name="Chapman S.B."/>
            <person name="Gainer-Dewar J."/>
            <person name="Goldberg J."/>
            <person name="Griggs A."/>
            <person name="Gujja S."/>
            <person name="Hansen M."/>
            <person name="Howarth C."/>
            <person name="Imamovic A."/>
            <person name="Ireland A."/>
            <person name="Larimer J."/>
            <person name="McCowan C."/>
            <person name="Murphy C."/>
            <person name="Pearson M."/>
            <person name="Poon T.W."/>
            <person name="Priest M."/>
            <person name="Roberts A."/>
            <person name="Saif S."/>
            <person name="Shea T."/>
            <person name="Sisk P."/>
            <person name="Sykes S."/>
            <person name="Wortman J."/>
            <person name="Nusbaum C."/>
            <person name="Birren B."/>
        </authorList>
    </citation>
    <scope>NUCLEOTIDE SEQUENCE [LARGE SCALE GENOMIC DNA]</scope>
    <source>
        <strain evidence="7 8">CBS 101466</strain>
    </source>
</reference>
<sequence>MTTDPLKKHILYLGPNLSFSHAAVQAVFPGQHHTQCSDFPQIFSRLQHASQDADASAHSYAIVPVCNSTNGPVIPVVALLRQCGDGNGSLLSELAEHGADIGVQSQAIIVVEAQTSVVGQQALPSGTQATSLTTVSKSETYLNIILRPPYTYHLPVHHYLYVHPDCPVSAATLKAGGDDEGSPSTTTAIDYTLLTTLHTHPQVWTQCSTFLRTHLSASSVTHVDHNSTSEAASLVARTTHAQSLTGTVSRSEMSGPAGERLGWPAAICSRQAGEAYGLKCVAAHIEDDREGNRTTFAVLGVEPGKPTEEG</sequence>
<dbReference type="HOGENOM" id="CLU_897201_0_0_1"/>
<evidence type="ECO:0000256" key="1">
    <source>
        <dbReference type="ARBA" id="ARBA00022605"/>
    </source>
</evidence>
<name>W2RWB0_CYPE1</name>
<dbReference type="InterPro" id="IPR001086">
    <property type="entry name" value="Preph_deHydtase"/>
</dbReference>
<dbReference type="InParanoid" id="W2RWB0"/>
<dbReference type="PANTHER" id="PTHR21022">
    <property type="entry name" value="PREPHENATE DEHYDRATASE P PROTEIN"/>
    <property type="match status" value="1"/>
</dbReference>
<keyword evidence="3" id="KW-0584">Phenylalanine biosynthesis</keyword>
<keyword evidence="4" id="KW-0456">Lyase</keyword>
<keyword evidence="8" id="KW-1185">Reference proteome</keyword>
<dbReference type="Proteomes" id="UP000030752">
    <property type="component" value="Unassembled WGS sequence"/>
</dbReference>
<evidence type="ECO:0000313" key="8">
    <source>
        <dbReference type="Proteomes" id="UP000030752"/>
    </source>
</evidence>
<dbReference type="GeneID" id="19971662"/>
<dbReference type="AlphaFoldDB" id="W2RWB0"/>
<evidence type="ECO:0000256" key="2">
    <source>
        <dbReference type="ARBA" id="ARBA00023141"/>
    </source>
</evidence>
<organism evidence="7 8">
    <name type="scientific">Cyphellophora europaea (strain CBS 101466)</name>
    <name type="common">Phialophora europaea</name>
    <dbReference type="NCBI Taxonomy" id="1220924"/>
    <lineage>
        <taxon>Eukaryota</taxon>
        <taxon>Fungi</taxon>
        <taxon>Dikarya</taxon>
        <taxon>Ascomycota</taxon>
        <taxon>Pezizomycotina</taxon>
        <taxon>Eurotiomycetes</taxon>
        <taxon>Chaetothyriomycetidae</taxon>
        <taxon>Chaetothyriales</taxon>
        <taxon>Cyphellophoraceae</taxon>
        <taxon>Cyphellophora</taxon>
    </lineage>
</organism>
<dbReference type="EMBL" id="KB822720">
    <property type="protein sequence ID" value="ETN40048.1"/>
    <property type="molecule type" value="Genomic_DNA"/>
</dbReference>